<gene>
    <name evidence="9" type="primary">panD</name>
    <name evidence="14" type="ORF">CDV28_1362</name>
</gene>
<evidence type="ECO:0000256" key="1">
    <source>
        <dbReference type="ARBA" id="ARBA00022490"/>
    </source>
</evidence>
<organism evidence="14 15">
    <name type="scientific">Candidatus Electronema aureum</name>
    <dbReference type="NCBI Taxonomy" id="2005002"/>
    <lineage>
        <taxon>Bacteria</taxon>
        <taxon>Pseudomonadati</taxon>
        <taxon>Thermodesulfobacteriota</taxon>
        <taxon>Desulfobulbia</taxon>
        <taxon>Desulfobulbales</taxon>
        <taxon>Desulfobulbaceae</taxon>
        <taxon>Candidatus Electronema</taxon>
    </lineage>
</organism>
<comment type="caution">
    <text evidence="14">The sequence shown here is derived from an EMBL/GenBank/DDBJ whole genome shotgun (WGS) entry which is preliminary data.</text>
</comment>
<feature type="binding site" evidence="9 11">
    <location>
        <begin position="73"/>
        <end position="75"/>
    </location>
    <ligand>
        <name>substrate</name>
    </ligand>
</feature>
<keyword evidence="7 9" id="KW-0704">Schiff base</keyword>
<feature type="chain" id="PRO_5023385981" description="Aspartate 1-decarboxylase alpha chain" evidence="9 13">
    <location>
        <begin position="25"/>
        <end position="120"/>
    </location>
</feature>
<keyword evidence="15" id="KW-1185">Reference proteome</keyword>
<keyword evidence="5 9" id="KW-0865">Zymogen</keyword>
<comment type="PTM">
    <text evidence="9 12">Is synthesized initially as an inactive proenzyme, which is activated by self-cleavage at a specific serine bond to produce a beta-subunit with a hydroxyl group at its C-terminus and an alpha-subunit with a pyruvoyl group at its N-terminus.</text>
</comment>
<dbReference type="GO" id="GO:0005829">
    <property type="term" value="C:cytosol"/>
    <property type="evidence" value="ECO:0007669"/>
    <property type="project" value="TreeGrafter"/>
</dbReference>
<dbReference type="PIRSF" id="PIRSF006246">
    <property type="entry name" value="Asp_decarbox"/>
    <property type="match status" value="1"/>
</dbReference>
<evidence type="ECO:0000256" key="5">
    <source>
        <dbReference type="ARBA" id="ARBA00023145"/>
    </source>
</evidence>
<feature type="active site" description="Proton donor" evidence="9 10">
    <location>
        <position position="58"/>
    </location>
</feature>
<dbReference type="GO" id="GO:0006523">
    <property type="term" value="P:alanine biosynthetic process"/>
    <property type="evidence" value="ECO:0007669"/>
    <property type="project" value="InterPro"/>
</dbReference>
<comment type="subunit">
    <text evidence="9">Heterooctamer of four alpha and four beta subunits.</text>
</comment>
<keyword evidence="8 9" id="KW-0670">Pyruvate</keyword>
<evidence type="ECO:0000256" key="3">
    <source>
        <dbReference type="ARBA" id="ARBA00022793"/>
    </source>
</evidence>
<dbReference type="PANTHER" id="PTHR21012:SF0">
    <property type="entry name" value="ASPARTATE 1-DECARBOXYLASE"/>
    <property type="match status" value="1"/>
</dbReference>
<keyword evidence="6 9" id="KW-0456">Lyase</keyword>
<comment type="pathway">
    <text evidence="9">Cofactor biosynthesis; (R)-pantothenate biosynthesis; beta-alanine from L-aspartate: step 1/1.</text>
</comment>
<dbReference type="UniPathway" id="UPA00028">
    <property type="reaction ID" value="UER00002"/>
</dbReference>
<evidence type="ECO:0000256" key="11">
    <source>
        <dbReference type="PIRSR" id="PIRSR006246-2"/>
    </source>
</evidence>
<dbReference type="AlphaFoldDB" id="A0A521FZJ4"/>
<dbReference type="Gene3D" id="2.40.40.20">
    <property type="match status" value="1"/>
</dbReference>
<dbReference type="SUPFAM" id="SSF50692">
    <property type="entry name" value="ADC-like"/>
    <property type="match status" value="1"/>
</dbReference>
<sequence>MQRTMLKSKIHRVTITQADLNYDGSMTIDEDLMNAAGIVQFEQVNIYNINNGERFETYAIRGKAGSGVIGLNGAAARKGHVGDLVIIVTYGQYDESELAGFEPTILLCDEKNKVRKRLDI</sequence>
<protein>
    <recommendedName>
        <fullName evidence="9">Aspartate 1-decarboxylase</fullName>
        <ecNumber evidence="9">4.1.1.11</ecNumber>
    </recommendedName>
    <alternativeName>
        <fullName evidence="9">Aspartate alpha-decarboxylase</fullName>
    </alternativeName>
    <component>
        <recommendedName>
            <fullName evidence="9">Aspartate 1-decarboxylase beta chain</fullName>
        </recommendedName>
    </component>
    <component>
        <recommendedName>
            <fullName evidence="9">Aspartate 1-decarboxylase alpha chain</fullName>
        </recommendedName>
    </component>
</protein>
<accession>A0A521FZJ4</accession>
<evidence type="ECO:0000256" key="9">
    <source>
        <dbReference type="HAMAP-Rule" id="MF_00446"/>
    </source>
</evidence>
<dbReference type="HAMAP" id="MF_00446">
    <property type="entry name" value="PanD"/>
    <property type="match status" value="1"/>
</dbReference>
<evidence type="ECO:0000256" key="4">
    <source>
        <dbReference type="ARBA" id="ARBA00022813"/>
    </source>
</evidence>
<keyword evidence="2 9" id="KW-0566">Pantothenate biosynthesis</keyword>
<feature type="active site" description="Schiff-base intermediate with substrate; via pyruvic acid" evidence="9 10">
    <location>
        <position position="25"/>
    </location>
</feature>
<comment type="subcellular location">
    <subcellularLocation>
        <location evidence="9">Cytoplasm</location>
    </subcellularLocation>
</comment>
<keyword evidence="1 9" id="KW-0963">Cytoplasm</keyword>
<dbReference type="GO" id="GO:0015940">
    <property type="term" value="P:pantothenate biosynthetic process"/>
    <property type="evidence" value="ECO:0007669"/>
    <property type="project" value="UniProtKB-UniRule"/>
</dbReference>
<dbReference type="EC" id="4.1.1.11" evidence="9"/>
<evidence type="ECO:0000256" key="13">
    <source>
        <dbReference type="PIRSR" id="PIRSR006246-5"/>
    </source>
</evidence>
<evidence type="ECO:0000256" key="7">
    <source>
        <dbReference type="ARBA" id="ARBA00023270"/>
    </source>
</evidence>
<dbReference type="CDD" id="cd06919">
    <property type="entry name" value="Asp_decarbox"/>
    <property type="match status" value="1"/>
</dbReference>
<dbReference type="EMBL" id="NQJD01000036">
    <property type="protein sequence ID" value="TAA74170.1"/>
    <property type="molecule type" value="Genomic_DNA"/>
</dbReference>
<evidence type="ECO:0000313" key="15">
    <source>
        <dbReference type="Proteomes" id="UP000316238"/>
    </source>
</evidence>
<evidence type="ECO:0000256" key="2">
    <source>
        <dbReference type="ARBA" id="ARBA00022655"/>
    </source>
</evidence>
<keyword evidence="3 9" id="KW-0210">Decarboxylase</keyword>
<comment type="function">
    <text evidence="9">Catalyzes the pyruvoyl-dependent decarboxylation of aspartate to produce beta-alanine.</text>
</comment>
<dbReference type="Proteomes" id="UP000316238">
    <property type="component" value="Unassembled WGS sequence"/>
</dbReference>
<reference evidence="14" key="1">
    <citation type="submission" date="2017-07" db="EMBL/GenBank/DDBJ databases">
        <title>The cable genome - Insights into the physiology and evolution of filamentous bacteria capable of sulfide oxidation via long distance electron transfer.</title>
        <authorList>
            <person name="Thorup C."/>
            <person name="Bjerg J.T."/>
            <person name="Schreiber L."/>
            <person name="Nielsen L.P."/>
            <person name="Kjeldsen K.U."/>
            <person name="Boesen T."/>
            <person name="Boggild A."/>
            <person name="Meysman F."/>
            <person name="Geelhoed J."/>
            <person name="Schramm A."/>
        </authorList>
    </citation>
    <scope>NUCLEOTIDE SEQUENCE [LARGE SCALE GENOMIC DNA]</scope>
    <source>
        <strain evidence="14">GS</strain>
    </source>
</reference>
<evidence type="ECO:0000256" key="6">
    <source>
        <dbReference type="ARBA" id="ARBA00023239"/>
    </source>
</evidence>
<comment type="cofactor">
    <cofactor evidence="9 10">
        <name>pyruvate</name>
        <dbReference type="ChEBI" id="CHEBI:15361"/>
    </cofactor>
    <text evidence="9 10">Binds 1 pyruvoyl group covalently per subunit.</text>
</comment>
<dbReference type="PANTHER" id="PTHR21012">
    <property type="entry name" value="ASPARTATE 1-DECARBOXYLASE"/>
    <property type="match status" value="1"/>
</dbReference>
<feature type="chain" id="PRO_5023385982" description="Aspartate 1-decarboxylase beta chain" evidence="9 13">
    <location>
        <begin position="1"/>
        <end position="24"/>
    </location>
</feature>
<comment type="similarity">
    <text evidence="9">Belongs to the PanD family.</text>
</comment>
<keyword evidence="4 9" id="KW-0068">Autocatalytic cleavage</keyword>
<proteinExistence type="inferred from homology"/>
<evidence type="ECO:0000256" key="12">
    <source>
        <dbReference type="PIRSR" id="PIRSR006246-3"/>
    </source>
</evidence>
<dbReference type="InterPro" id="IPR003190">
    <property type="entry name" value="Asp_decarbox"/>
</dbReference>
<feature type="binding site" evidence="9 11">
    <location>
        <position position="57"/>
    </location>
    <ligand>
        <name>substrate</name>
    </ligand>
</feature>
<comment type="catalytic activity">
    <reaction evidence="9">
        <text>L-aspartate + H(+) = beta-alanine + CO2</text>
        <dbReference type="Rhea" id="RHEA:19497"/>
        <dbReference type="ChEBI" id="CHEBI:15378"/>
        <dbReference type="ChEBI" id="CHEBI:16526"/>
        <dbReference type="ChEBI" id="CHEBI:29991"/>
        <dbReference type="ChEBI" id="CHEBI:57966"/>
        <dbReference type="EC" id="4.1.1.11"/>
    </reaction>
</comment>
<feature type="modified residue" description="Pyruvic acid (Ser)" evidence="9 12">
    <location>
        <position position="25"/>
    </location>
</feature>
<evidence type="ECO:0000256" key="8">
    <source>
        <dbReference type="ARBA" id="ARBA00023317"/>
    </source>
</evidence>
<name>A0A521FZJ4_9BACT</name>
<dbReference type="Pfam" id="PF02261">
    <property type="entry name" value="Asp_decarbox"/>
    <property type="match status" value="1"/>
</dbReference>
<dbReference type="InterPro" id="IPR009010">
    <property type="entry name" value="Asp_de-COase-like_dom_sf"/>
</dbReference>
<dbReference type="GO" id="GO:0004068">
    <property type="term" value="F:aspartate 1-decarboxylase activity"/>
    <property type="evidence" value="ECO:0007669"/>
    <property type="project" value="UniProtKB-UniRule"/>
</dbReference>
<evidence type="ECO:0000256" key="10">
    <source>
        <dbReference type="PIRSR" id="PIRSR006246-1"/>
    </source>
</evidence>
<dbReference type="NCBIfam" id="TIGR00223">
    <property type="entry name" value="panD"/>
    <property type="match status" value="1"/>
</dbReference>
<evidence type="ECO:0000313" key="14">
    <source>
        <dbReference type="EMBL" id="TAA74170.1"/>
    </source>
</evidence>